<protein>
    <submittedName>
        <fullName evidence="1">Uncharacterized protein</fullName>
    </submittedName>
</protein>
<gene>
    <name evidence="1" type="ORF">Indivirus_11_8</name>
</gene>
<dbReference type="EMBL" id="KY684095">
    <property type="protein sequence ID" value="ARF10064.1"/>
    <property type="molecule type" value="Genomic_DNA"/>
</dbReference>
<proteinExistence type="predicted"/>
<reference evidence="1" key="1">
    <citation type="journal article" date="2017" name="Science">
        <title>Giant viruses with an expanded complement of translation system components.</title>
        <authorList>
            <person name="Schulz F."/>
            <person name="Yutin N."/>
            <person name="Ivanova N.N."/>
            <person name="Ortega D.R."/>
            <person name="Lee T.K."/>
            <person name="Vierheilig J."/>
            <person name="Daims H."/>
            <person name="Horn M."/>
            <person name="Wagner M."/>
            <person name="Jensen G.J."/>
            <person name="Kyrpides N.C."/>
            <person name="Koonin E.V."/>
            <person name="Woyke T."/>
        </authorList>
    </citation>
    <scope>NUCLEOTIDE SEQUENCE</scope>
    <source>
        <strain evidence="1">ILV1</strain>
    </source>
</reference>
<name>A0A1V0SEL0_9VIRU</name>
<accession>A0A1V0SEL0</accession>
<evidence type="ECO:0000313" key="1">
    <source>
        <dbReference type="EMBL" id="ARF10064.1"/>
    </source>
</evidence>
<sequence length="167" mass="19907">MNDVVDKQVRRAALITYLTKVHNGNHDLEEHSMSYEHKHWTDELICERYYLDEAIREGCVASGYDETKYREEHAYELRHNGRLGELEDRELAVQEWFEDHGLDHSLDPDMINRDKYIWWYHNSTVGLSVYDAKLFCINEVKKRTDIQNKLVTANVDSQKLYAELRPF</sequence>
<organism evidence="1">
    <name type="scientific">Indivirus ILV1</name>
    <dbReference type="NCBI Taxonomy" id="1977633"/>
    <lineage>
        <taxon>Viruses</taxon>
        <taxon>Varidnaviria</taxon>
        <taxon>Bamfordvirae</taxon>
        <taxon>Nucleocytoviricota</taxon>
        <taxon>Megaviricetes</taxon>
        <taxon>Imitervirales</taxon>
        <taxon>Mimiviridae</taxon>
        <taxon>Klosneuvirinae</taxon>
        <taxon>Indivirus</taxon>
    </lineage>
</organism>